<gene>
    <name evidence="2" type="ORF">CVT25_007498</name>
</gene>
<accession>A0A409WAM7</accession>
<feature type="compositionally biased region" description="Basic and acidic residues" evidence="1">
    <location>
        <begin position="68"/>
        <end position="78"/>
    </location>
</feature>
<dbReference type="EMBL" id="NHYD01003604">
    <property type="protein sequence ID" value="PPQ75562.1"/>
    <property type="molecule type" value="Genomic_DNA"/>
</dbReference>
<evidence type="ECO:0000313" key="2">
    <source>
        <dbReference type="EMBL" id="PPQ75562.1"/>
    </source>
</evidence>
<evidence type="ECO:0000256" key="1">
    <source>
        <dbReference type="SAM" id="MobiDB-lite"/>
    </source>
</evidence>
<dbReference type="Proteomes" id="UP000283269">
    <property type="component" value="Unassembled WGS sequence"/>
</dbReference>
<dbReference type="AlphaFoldDB" id="A0A409WAM7"/>
<name>A0A409WAM7_PSICY</name>
<protein>
    <submittedName>
        <fullName evidence="2">Uncharacterized protein</fullName>
    </submittedName>
</protein>
<reference evidence="2 3" key="1">
    <citation type="journal article" date="2018" name="Evol. Lett.">
        <title>Horizontal gene cluster transfer increased hallucinogenic mushroom diversity.</title>
        <authorList>
            <person name="Reynolds H.T."/>
            <person name="Vijayakumar V."/>
            <person name="Gluck-Thaler E."/>
            <person name="Korotkin H.B."/>
            <person name="Matheny P.B."/>
            <person name="Slot J.C."/>
        </authorList>
    </citation>
    <scope>NUCLEOTIDE SEQUENCE [LARGE SCALE GENOMIC DNA]</scope>
    <source>
        <strain evidence="2 3">2631</strain>
    </source>
</reference>
<dbReference type="InParanoid" id="A0A409WAM7"/>
<feature type="region of interest" description="Disordered" evidence="1">
    <location>
        <begin position="68"/>
        <end position="94"/>
    </location>
</feature>
<proteinExistence type="predicted"/>
<feature type="region of interest" description="Disordered" evidence="1">
    <location>
        <begin position="19"/>
        <end position="39"/>
    </location>
</feature>
<evidence type="ECO:0000313" key="3">
    <source>
        <dbReference type="Proteomes" id="UP000283269"/>
    </source>
</evidence>
<comment type="caution">
    <text evidence="2">The sequence shown here is derived from an EMBL/GenBank/DDBJ whole genome shotgun (WGS) entry which is preliminary data.</text>
</comment>
<organism evidence="2 3">
    <name type="scientific">Psilocybe cyanescens</name>
    <dbReference type="NCBI Taxonomy" id="93625"/>
    <lineage>
        <taxon>Eukaryota</taxon>
        <taxon>Fungi</taxon>
        <taxon>Dikarya</taxon>
        <taxon>Basidiomycota</taxon>
        <taxon>Agaricomycotina</taxon>
        <taxon>Agaricomycetes</taxon>
        <taxon>Agaricomycetidae</taxon>
        <taxon>Agaricales</taxon>
        <taxon>Agaricineae</taxon>
        <taxon>Strophariaceae</taxon>
        <taxon>Psilocybe</taxon>
    </lineage>
</organism>
<keyword evidence="3" id="KW-1185">Reference proteome</keyword>
<sequence>MNAWSLTRIPIETENYQTTFETAGGGSPTRKNGRPISGGCGLQKDTPMLRTCTITVTCFIYAKKEKNFQKSSGRDEKAPAPCIIINPNSDSPTW</sequence>